<evidence type="ECO:0000313" key="2">
    <source>
        <dbReference type="Proteomes" id="UP000000600"/>
    </source>
</evidence>
<keyword evidence="2" id="KW-1185">Reference proteome</keyword>
<dbReference type="Proteomes" id="UP000000600">
    <property type="component" value="Unassembled WGS sequence"/>
</dbReference>
<gene>
    <name evidence="1" type="ORF">GSPATT00003177001</name>
</gene>
<dbReference type="RefSeq" id="XP_001455606.1">
    <property type="nucleotide sequence ID" value="XM_001455569.1"/>
</dbReference>
<accession>A0DYU2</accession>
<dbReference type="AlphaFoldDB" id="A0DYU2"/>
<reference evidence="1 2" key="1">
    <citation type="journal article" date="2006" name="Nature">
        <title>Global trends of whole-genome duplications revealed by the ciliate Paramecium tetraurelia.</title>
        <authorList>
            <consortium name="Genoscope"/>
            <person name="Aury J.-M."/>
            <person name="Jaillon O."/>
            <person name="Duret L."/>
            <person name="Noel B."/>
            <person name="Jubin C."/>
            <person name="Porcel B.M."/>
            <person name="Segurens B."/>
            <person name="Daubin V."/>
            <person name="Anthouard V."/>
            <person name="Aiach N."/>
            <person name="Arnaiz O."/>
            <person name="Billaut A."/>
            <person name="Beisson J."/>
            <person name="Blanc I."/>
            <person name="Bouhouche K."/>
            <person name="Camara F."/>
            <person name="Duharcourt S."/>
            <person name="Guigo R."/>
            <person name="Gogendeau D."/>
            <person name="Katinka M."/>
            <person name="Keller A.-M."/>
            <person name="Kissmehl R."/>
            <person name="Klotz C."/>
            <person name="Koll F."/>
            <person name="Le Moue A."/>
            <person name="Lepere C."/>
            <person name="Malinsky S."/>
            <person name="Nowacki M."/>
            <person name="Nowak J.K."/>
            <person name="Plattner H."/>
            <person name="Poulain J."/>
            <person name="Ruiz F."/>
            <person name="Serrano V."/>
            <person name="Zagulski M."/>
            <person name="Dessen P."/>
            <person name="Betermier M."/>
            <person name="Weissenbach J."/>
            <person name="Scarpelli C."/>
            <person name="Schachter V."/>
            <person name="Sperling L."/>
            <person name="Meyer E."/>
            <person name="Cohen J."/>
            <person name="Wincker P."/>
        </authorList>
    </citation>
    <scope>NUCLEOTIDE SEQUENCE [LARGE SCALE GENOMIC DNA]</scope>
    <source>
        <strain evidence="1 2">Stock d4-2</strain>
    </source>
</reference>
<dbReference type="EMBL" id="CT868649">
    <property type="protein sequence ID" value="CAK88209.1"/>
    <property type="molecule type" value="Genomic_DNA"/>
</dbReference>
<dbReference type="InParanoid" id="A0DYU2"/>
<dbReference type="KEGG" id="ptm:GSPATT00003177001"/>
<dbReference type="OMA" id="INFALPW"/>
<evidence type="ECO:0000313" key="1">
    <source>
        <dbReference type="EMBL" id="CAK88209.1"/>
    </source>
</evidence>
<organism evidence="1 2">
    <name type="scientific">Paramecium tetraurelia</name>
    <dbReference type="NCBI Taxonomy" id="5888"/>
    <lineage>
        <taxon>Eukaryota</taxon>
        <taxon>Sar</taxon>
        <taxon>Alveolata</taxon>
        <taxon>Ciliophora</taxon>
        <taxon>Intramacronucleata</taxon>
        <taxon>Oligohymenophorea</taxon>
        <taxon>Peniculida</taxon>
        <taxon>Parameciidae</taxon>
        <taxon>Paramecium</taxon>
    </lineage>
</organism>
<dbReference type="HOGENOM" id="CLU_115183_0_0_1"/>
<proteinExistence type="predicted"/>
<protein>
    <submittedName>
        <fullName evidence="1">Uncharacterized protein</fullName>
    </submittedName>
</protein>
<dbReference type="GeneID" id="5041391"/>
<sequence length="183" mass="21686">MIEKSKIRQILLDKSLGQILKVDGPVESIQNEEQLVNLQAFHQHFHTTAKREHSATSRYRNRVEKLQDEVWKYIRPRTPSVSINCRQRITIFEEQRDSQLQQTINFALPWEPTKKHIPLDKQTKRKSWHTQAIIHDLNCDQPKPKTICFTNIIISHRRQEGNTNIPTFETQFLQKKYGFCQIG</sequence>
<name>A0DYU2_PARTE</name>
<dbReference type="OrthoDB" id="296322at2759"/>